<protein>
    <recommendedName>
        <fullName evidence="7">Cytochrome c domain-containing protein</fullName>
    </recommendedName>
</protein>
<evidence type="ECO:0000256" key="5">
    <source>
        <dbReference type="SAM" id="MobiDB-lite"/>
    </source>
</evidence>
<evidence type="ECO:0000256" key="3">
    <source>
        <dbReference type="ARBA" id="ARBA00023004"/>
    </source>
</evidence>
<keyword evidence="6" id="KW-0732">Signal</keyword>
<evidence type="ECO:0000256" key="4">
    <source>
        <dbReference type="PROSITE-ProRule" id="PRU00433"/>
    </source>
</evidence>
<sequence length="121" mass="12742">MISGPLRSLGPALLLAAAGVGPAAAAGDAAAGAAAWVQKHPQAEGAPARSCASCHNEDLTQPGRHARTGKPIEPLAPSVHPERLTDPAKVEKWLRRNCRWTLGRECSATEKADFLAYIRTQ</sequence>
<evidence type="ECO:0000256" key="6">
    <source>
        <dbReference type="SAM" id="SignalP"/>
    </source>
</evidence>
<keyword evidence="9" id="KW-1185">Reference proteome</keyword>
<accession>A0ABS1CD97</accession>
<dbReference type="Proteomes" id="UP000748752">
    <property type="component" value="Unassembled WGS sequence"/>
</dbReference>
<gene>
    <name evidence="8" type="ORF">CKO31_03735</name>
</gene>
<evidence type="ECO:0000259" key="7">
    <source>
        <dbReference type="PROSITE" id="PS51007"/>
    </source>
</evidence>
<dbReference type="SUPFAM" id="SSF46626">
    <property type="entry name" value="Cytochrome c"/>
    <property type="match status" value="1"/>
</dbReference>
<feature type="chain" id="PRO_5046345434" description="Cytochrome c domain-containing protein" evidence="6">
    <location>
        <begin position="26"/>
        <end position="121"/>
    </location>
</feature>
<dbReference type="InterPro" id="IPR036909">
    <property type="entry name" value="Cyt_c-like_dom_sf"/>
</dbReference>
<evidence type="ECO:0000256" key="1">
    <source>
        <dbReference type="ARBA" id="ARBA00022617"/>
    </source>
</evidence>
<feature type="signal peptide" evidence="6">
    <location>
        <begin position="1"/>
        <end position="25"/>
    </location>
</feature>
<keyword evidence="1 4" id="KW-0349">Heme</keyword>
<organism evidence="8 9">
    <name type="scientific">Thiohalocapsa halophila</name>
    <dbReference type="NCBI Taxonomy" id="69359"/>
    <lineage>
        <taxon>Bacteria</taxon>
        <taxon>Pseudomonadati</taxon>
        <taxon>Pseudomonadota</taxon>
        <taxon>Gammaproteobacteria</taxon>
        <taxon>Chromatiales</taxon>
        <taxon>Chromatiaceae</taxon>
        <taxon>Thiohalocapsa</taxon>
    </lineage>
</organism>
<evidence type="ECO:0000313" key="9">
    <source>
        <dbReference type="Proteomes" id="UP000748752"/>
    </source>
</evidence>
<evidence type="ECO:0000313" key="8">
    <source>
        <dbReference type="EMBL" id="MBK1629866.1"/>
    </source>
</evidence>
<feature type="region of interest" description="Disordered" evidence="5">
    <location>
        <begin position="46"/>
        <end position="84"/>
    </location>
</feature>
<dbReference type="EMBL" id="NRRV01000006">
    <property type="protein sequence ID" value="MBK1629866.1"/>
    <property type="molecule type" value="Genomic_DNA"/>
</dbReference>
<dbReference type="InterPro" id="IPR015170">
    <property type="entry name" value="DUF1924_SHP"/>
</dbReference>
<dbReference type="PROSITE" id="PS51007">
    <property type="entry name" value="CYTC"/>
    <property type="match status" value="1"/>
</dbReference>
<dbReference type="Gene3D" id="1.10.760.10">
    <property type="entry name" value="Cytochrome c-like domain"/>
    <property type="match status" value="1"/>
</dbReference>
<dbReference type="InterPro" id="IPR009056">
    <property type="entry name" value="Cyt_c-like_dom"/>
</dbReference>
<proteinExistence type="predicted"/>
<keyword evidence="3 4" id="KW-0408">Iron</keyword>
<keyword evidence="2 4" id="KW-0479">Metal-binding</keyword>
<reference evidence="8 9" key="1">
    <citation type="journal article" date="2020" name="Microorganisms">
        <title>Osmotic Adaptation and Compatible Solute Biosynthesis of Phototrophic Bacteria as Revealed from Genome Analyses.</title>
        <authorList>
            <person name="Imhoff J.F."/>
            <person name="Rahn T."/>
            <person name="Kunzel S."/>
            <person name="Keller A."/>
            <person name="Neulinger S.C."/>
        </authorList>
    </citation>
    <scope>NUCLEOTIDE SEQUENCE [LARGE SCALE GENOMIC DNA]</scope>
    <source>
        <strain evidence="8 9">DSM 6210</strain>
    </source>
</reference>
<comment type="caution">
    <text evidence="8">The sequence shown here is derived from an EMBL/GenBank/DDBJ whole genome shotgun (WGS) entry which is preliminary data.</text>
</comment>
<evidence type="ECO:0000256" key="2">
    <source>
        <dbReference type="ARBA" id="ARBA00022723"/>
    </source>
</evidence>
<feature type="domain" description="Cytochrome c" evidence="7">
    <location>
        <begin position="27"/>
        <end position="121"/>
    </location>
</feature>
<dbReference type="Pfam" id="PF09086">
    <property type="entry name" value="DUF1924"/>
    <property type="match status" value="1"/>
</dbReference>
<name>A0ABS1CD97_9GAMM</name>